<dbReference type="GO" id="GO:0004536">
    <property type="term" value="F:DNA nuclease activity"/>
    <property type="evidence" value="ECO:0007669"/>
    <property type="project" value="InterPro"/>
</dbReference>
<keyword evidence="2" id="KW-0378">Hydrolase</keyword>
<evidence type="ECO:0000256" key="1">
    <source>
        <dbReference type="ARBA" id="ARBA00022723"/>
    </source>
</evidence>
<sequence>PSRNNCTFMNLIDTHTHLYLSAFDNDREQVIKSALNDGVGKFLLPNIDNSTVLPMLKLTGQFPEACFPMMGLHPTSVKDDYNKELIMVANWLPKETFCAIGEIGIDLYRDKQFLQEQTRAFRYQIELALEHNLPVVIHSRQSFEVIINVLKEFKDQQLRGVFHSFTGSPEQAYKAIELGFKLGIGGIVTFKNSGLDKVVEKISLEHIVLETDSPYLAPAPKRGKRNESAYLLYIANKLAEIFSTDIEKVTDITSANAIELFVI</sequence>
<dbReference type="InterPro" id="IPR018228">
    <property type="entry name" value="DNase_TatD-rel_CS"/>
</dbReference>
<comment type="caution">
    <text evidence="3">The sequence shown here is derived from an EMBL/GenBank/DDBJ whole genome shotgun (WGS) entry which is preliminary data.</text>
</comment>
<dbReference type="GO" id="GO:0016788">
    <property type="term" value="F:hydrolase activity, acting on ester bonds"/>
    <property type="evidence" value="ECO:0007669"/>
    <property type="project" value="InterPro"/>
</dbReference>
<evidence type="ECO:0008006" key="4">
    <source>
        <dbReference type="Google" id="ProtNLM"/>
    </source>
</evidence>
<dbReference type="GO" id="GO:0005829">
    <property type="term" value="C:cytosol"/>
    <property type="evidence" value="ECO:0007669"/>
    <property type="project" value="TreeGrafter"/>
</dbReference>
<dbReference type="GO" id="GO:0046872">
    <property type="term" value="F:metal ion binding"/>
    <property type="evidence" value="ECO:0007669"/>
    <property type="project" value="UniProtKB-KW"/>
</dbReference>
<dbReference type="CDD" id="cd01310">
    <property type="entry name" value="TatD_DNAse"/>
    <property type="match status" value="1"/>
</dbReference>
<proteinExistence type="predicted"/>
<dbReference type="Pfam" id="PF01026">
    <property type="entry name" value="TatD_DNase"/>
    <property type="match status" value="1"/>
</dbReference>
<name>X1S9N7_9ZZZZ</name>
<organism evidence="3">
    <name type="scientific">marine sediment metagenome</name>
    <dbReference type="NCBI Taxonomy" id="412755"/>
    <lineage>
        <taxon>unclassified sequences</taxon>
        <taxon>metagenomes</taxon>
        <taxon>ecological metagenomes</taxon>
    </lineage>
</organism>
<accession>X1S9N7</accession>
<dbReference type="NCBIfam" id="TIGR00010">
    <property type="entry name" value="YchF/TatD family DNA exonuclease"/>
    <property type="match status" value="1"/>
</dbReference>
<keyword evidence="1" id="KW-0479">Metal-binding</keyword>
<dbReference type="SUPFAM" id="SSF51556">
    <property type="entry name" value="Metallo-dependent hydrolases"/>
    <property type="match status" value="1"/>
</dbReference>
<dbReference type="InterPro" id="IPR001130">
    <property type="entry name" value="TatD-like"/>
</dbReference>
<dbReference type="PIRSF" id="PIRSF005902">
    <property type="entry name" value="DNase_TatD"/>
    <property type="match status" value="1"/>
</dbReference>
<dbReference type="PANTHER" id="PTHR46124:SF4">
    <property type="entry name" value="HYDROLASE TATD"/>
    <property type="match status" value="1"/>
</dbReference>
<dbReference type="InterPro" id="IPR015991">
    <property type="entry name" value="TatD/YcfH-like"/>
</dbReference>
<evidence type="ECO:0000256" key="2">
    <source>
        <dbReference type="ARBA" id="ARBA00022801"/>
    </source>
</evidence>
<dbReference type="Gene3D" id="3.20.20.140">
    <property type="entry name" value="Metal-dependent hydrolases"/>
    <property type="match status" value="1"/>
</dbReference>
<dbReference type="EMBL" id="BARW01017629">
    <property type="protein sequence ID" value="GAI89757.1"/>
    <property type="molecule type" value="Genomic_DNA"/>
</dbReference>
<feature type="non-terminal residue" evidence="3">
    <location>
        <position position="1"/>
    </location>
</feature>
<dbReference type="PANTHER" id="PTHR46124">
    <property type="entry name" value="D-AMINOACYL-TRNA DEACYLASE"/>
    <property type="match status" value="1"/>
</dbReference>
<reference evidence="3" key="1">
    <citation type="journal article" date="2014" name="Front. Microbiol.">
        <title>High frequency of phylogenetically diverse reductive dehalogenase-homologous genes in deep subseafloor sedimentary metagenomes.</title>
        <authorList>
            <person name="Kawai M."/>
            <person name="Futagami T."/>
            <person name="Toyoda A."/>
            <person name="Takaki Y."/>
            <person name="Nishi S."/>
            <person name="Hori S."/>
            <person name="Arai W."/>
            <person name="Tsubouchi T."/>
            <person name="Morono Y."/>
            <person name="Uchiyama I."/>
            <person name="Ito T."/>
            <person name="Fujiyama A."/>
            <person name="Inagaki F."/>
            <person name="Takami H."/>
        </authorList>
    </citation>
    <scope>NUCLEOTIDE SEQUENCE</scope>
    <source>
        <strain evidence="3">Expedition CK06-06</strain>
    </source>
</reference>
<gene>
    <name evidence="3" type="ORF">S12H4_30401</name>
</gene>
<dbReference type="InterPro" id="IPR032466">
    <property type="entry name" value="Metal_Hydrolase"/>
</dbReference>
<dbReference type="PROSITE" id="PS01091">
    <property type="entry name" value="TATD_3"/>
    <property type="match status" value="1"/>
</dbReference>
<dbReference type="FunFam" id="3.20.20.140:FF:000005">
    <property type="entry name" value="TatD family hydrolase"/>
    <property type="match status" value="1"/>
</dbReference>
<protein>
    <recommendedName>
        <fullName evidence="4">Hydrolase TatD</fullName>
    </recommendedName>
</protein>
<dbReference type="AlphaFoldDB" id="X1S9N7"/>
<evidence type="ECO:0000313" key="3">
    <source>
        <dbReference type="EMBL" id="GAI89757.1"/>
    </source>
</evidence>